<evidence type="ECO:0000256" key="2">
    <source>
        <dbReference type="ARBA" id="ARBA00023125"/>
    </source>
</evidence>
<dbReference type="InterPro" id="IPR036388">
    <property type="entry name" value="WH-like_DNA-bd_sf"/>
</dbReference>
<proteinExistence type="predicted"/>
<dbReference type="Pfam" id="PF07729">
    <property type="entry name" value="FCD"/>
    <property type="match status" value="1"/>
</dbReference>
<evidence type="ECO:0000256" key="1">
    <source>
        <dbReference type="ARBA" id="ARBA00023015"/>
    </source>
</evidence>
<dbReference type="SUPFAM" id="SSF46785">
    <property type="entry name" value="Winged helix' DNA-binding domain"/>
    <property type="match status" value="1"/>
</dbReference>
<dbReference type="EMBL" id="DYVE01000081">
    <property type="protein sequence ID" value="HJG27638.1"/>
    <property type="molecule type" value="Genomic_DNA"/>
</dbReference>
<comment type="caution">
    <text evidence="5">The sequence shown here is derived from an EMBL/GenBank/DDBJ whole genome shotgun (WGS) entry which is preliminary data.</text>
</comment>
<dbReference type="Proteomes" id="UP000782880">
    <property type="component" value="Unassembled WGS sequence"/>
</dbReference>
<keyword evidence="1" id="KW-0805">Transcription regulation</keyword>
<dbReference type="SUPFAM" id="SSF48008">
    <property type="entry name" value="GntR ligand-binding domain-like"/>
    <property type="match status" value="1"/>
</dbReference>
<dbReference type="SMART" id="SM00895">
    <property type="entry name" value="FCD"/>
    <property type="match status" value="1"/>
</dbReference>
<keyword evidence="3" id="KW-0804">Transcription</keyword>
<dbReference type="PANTHER" id="PTHR43537:SF5">
    <property type="entry name" value="UXU OPERON TRANSCRIPTIONAL REGULATOR"/>
    <property type="match status" value="1"/>
</dbReference>
<protein>
    <submittedName>
        <fullName evidence="5">GntR family transcriptional regulator</fullName>
    </submittedName>
</protein>
<dbReference type="PANTHER" id="PTHR43537">
    <property type="entry name" value="TRANSCRIPTIONAL REGULATOR, GNTR FAMILY"/>
    <property type="match status" value="1"/>
</dbReference>
<dbReference type="GO" id="GO:0003677">
    <property type="term" value="F:DNA binding"/>
    <property type="evidence" value="ECO:0007669"/>
    <property type="project" value="UniProtKB-KW"/>
</dbReference>
<accession>A0A921IKV4</accession>
<dbReference type="GO" id="GO:0003700">
    <property type="term" value="F:DNA-binding transcription factor activity"/>
    <property type="evidence" value="ECO:0007669"/>
    <property type="project" value="InterPro"/>
</dbReference>
<evidence type="ECO:0000313" key="6">
    <source>
        <dbReference type="Proteomes" id="UP000782880"/>
    </source>
</evidence>
<organism evidence="5 6">
    <name type="scientific">Subdoligranulum variabile</name>
    <dbReference type="NCBI Taxonomy" id="214851"/>
    <lineage>
        <taxon>Bacteria</taxon>
        <taxon>Bacillati</taxon>
        <taxon>Bacillota</taxon>
        <taxon>Clostridia</taxon>
        <taxon>Eubacteriales</taxon>
        <taxon>Oscillospiraceae</taxon>
        <taxon>Subdoligranulum</taxon>
    </lineage>
</organism>
<dbReference type="Pfam" id="PF00392">
    <property type="entry name" value="GntR"/>
    <property type="match status" value="1"/>
</dbReference>
<dbReference type="InterPro" id="IPR011711">
    <property type="entry name" value="GntR_C"/>
</dbReference>
<dbReference type="Gene3D" id="1.20.120.530">
    <property type="entry name" value="GntR ligand-binding domain-like"/>
    <property type="match status" value="1"/>
</dbReference>
<dbReference type="CDD" id="cd07377">
    <property type="entry name" value="WHTH_GntR"/>
    <property type="match status" value="1"/>
</dbReference>
<keyword evidence="2" id="KW-0238">DNA-binding</keyword>
<reference evidence="5" key="2">
    <citation type="submission" date="2021-09" db="EMBL/GenBank/DDBJ databases">
        <authorList>
            <person name="Gilroy R."/>
        </authorList>
    </citation>
    <scope>NUCLEOTIDE SEQUENCE</scope>
    <source>
        <strain evidence="5">ChiBcec21-2208</strain>
    </source>
</reference>
<dbReference type="InterPro" id="IPR008920">
    <property type="entry name" value="TF_FadR/GntR_C"/>
</dbReference>
<reference evidence="5" key="1">
    <citation type="journal article" date="2021" name="PeerJ">
        <title>Extensive microbial diversity within the chicken gut microbiome revealed by metagenomics and culture.</title>
        <authorList>
            <person name="Gilroy R."/>
            <person name="Ravi A."/>
            <person name="Getino M."/>
            <person name="Pursley I."/>
            <person name="Horton D.L."/>
            <person name="Alikhan N.F."/>
            <person name="Baker D."/>
            <person name="Gharbi K."/>
            <person name="Hall N."/>
            <person name="Watson M."/>
            <person name="Adriaenssens E.M."/>
            <person name="Foster-Nyarko E."/>
            <person name="Jarju S."/>
            <person name="Secka A."/>
            <person name="Antonio M."/>
            <person name="Oren A."/>
            <person name="Chaudhuri R.R."/>
            <person name="La Ragione R."/>
            <person name="Hildebrand F."/>
            <person name="Pallen M.J."/>
        </authorList>
    </citation>
    <scope>NUCLEOTIDE SEQUENCE</scope>
    <source>
        <strain evidence="5">ChiBcec21-2208</strain>
    </source>
</reference>
<sequence>MMGCTPKKLQESARDYAARVLVENIVRTRLEPGQQLVEQELCQMMKISRTPLREAMLELANRQLIEIRPKIGSYVARIDPDIVEQVRHLRSVLESELAALACQKCTREQMDRLWENTAVWRMYIERKQEEKIFSLDKEFHRMFYELCGRMYWHRLVESAAPHFDRTTVLSFRCRPMEHILEDHEALLRAVEARDEAAARAVAVRHMERYRENIATIREAYPDYFQR</sequence>
<feature type="domain" description="HTH gntR-type" evidence="4">
    <location>
        <begin position="11"/>
        <end position="78"/>
    </location>
</feature>
<evidence type="ECO:0000313" key="5">
    <source>
        <dbReference type="EMBL" id="HJG27638.1"/>
    </source>
</evidence>
<name>A0A921IKV4_9FIRM</name>
<dbReference type="SMART" id="SM00345">
    <property type="entry name" value="HTH_GNTR"/>
    <property type="match status" value="1"/>
</dbReference>
<evidence type="ECO:0000259" key="4">
    <source>
        <dbReference type="PROSITE" id="PS50949"/>
    </source>
</evidence>
<evidence type="ECO:0000256" key="3">
    <source>
        <dbReference type="ARBA" id="ARBA00023163"/>
    </source>
</evidence>
<dbReference type="InterPro" id="IPR036390">
    <property type="entry name" value="WH_DNA-bd_sf"/>
</dbReference>
<gene>
    <name evidence="5" type="ORF">K8V20_03200</name>
</gene>
<dbReference type="AlphaFoldDB" id="A0A921IKV4"/>
<dbReference type="Gene3D" id="1.10.10.10">
    <property type="entry name" value="Winged helix-like DNA-binding domain superfamily/Winged helix DNA-binding domain"/>
    <property type="match status" value="1"/>
</dbReference>
<dbReference type="InterPro" id="IPR000524">
    <property type="entry name" value="Tscrpt_reg_HTH_GntR"/>
</dbReference>
<dbReference type="PROSITE" id="PS50949">
    <property type="entry name" value="HTH_GNTR"/>
    <property type="match status" value="1"/>
</dbReference>